<feature type="region of interest" description="Disordered" evidence="1">
    <location>
        <begin position="1"/>
        <end position="32"/>
    </location>
</feature>
<name>A0A1X7NQA6_9MICO</name>
<protein>
    <submittedName>
        <fullName evidence="2">Uncharacterized protein</fullName>
    </submittedName>
</protein>
<evidence type="ECO:0000313" key="3">
    <source>
        <dbReference type="Proteomes" id="UP000193711"/>
    </source>
</evidence>
<accession>A0A1X7NQA6</accession>
<organism evidence="2 3">
    <name type="scientific">Rathayibacter oskolensis</name>
    <dbReference type="NCBI Taxonomy" id="1891671"/>
    <lineage>
        <taxon>Bacteria</taxon>
        <taxon>Bacillati</taxon>
        <taxon>Actinomycetota</taxon>
        <taxon>Actinomycetes</taxon>
        <taxon>Micrococcales</taxon>
        <taxon>Microbacteriaceae</taxon>
        <taxon>Rathayibacter</taxon>
    </lineage>
</organism>
<proteinExistence type="predicted"/>
<evidence type="ECO:0000313" key="2">
    <source>
        <dbReference type="EMBL" id="SMH40202.1"/>
    </source>
</evidence>
<dbReference type="RefSeq" id="WP_129587940.1">
    <property type="nucleotide sequence ID" value="NZ_FXBM01000001.1"/>
</dbReference>
<gene>
    <name evidence="2" type="ORF">SAMN06295885_1756</name>
</gene>
<reference evidence="3" key="1">
    <citation type="submission" date="2017-04" db="EMBL/GenBank/DDBJ databases">
        <authorList>
            <person name="Varghese N."/>
            <person name="Submissions S."/>
        </authorList>
    </citation>
    <scope>NUCLEOTIDE SEQUENCE [LARGE SCALE GENOMIC DNA]</scope>
    <source>
        <strain evidence="3">VKM Ac-2121</strain>
    </source>
</reference>
<keyword evidence="3" id="KW-1185">Reference proteome</keyword>
<dbReference type="OrthoDB" id="5123512at2"/>
<dbReference type="EMBL" id="FXBM01000001">
    <property type="protein sequence ID" value="SMH40202.1"/>
    <property type="molecule type" value="Genomic_DNA"/>
</dbReference>
<evidence type="ECO:0000256" key="1">
    <source>
        <dbReference type="SAM" id="MobiDB-lite"/>
    </source>
</evidence>
<dbReference type="AlphaFoldDB" id="A0A1X7NQA6"/>
<dbReference type="Proteomes" id="UP000193711">
    <property type="component" value="Unassembled WGS sequence"/>
</dbReference>
<sequence>MSDVGMTADGDPGIPTRGAPEHSGSPSELRPTAFDRAGTEYSLVPSAHEEWTIRHPDGRSVGVLAIISHSGEESEAVFVTRRIGSDDAVAEGTDWRGLVTAVINDEAADQREGVQLDPTVQEVRGGLISRGPADVDGLS</sequence>